<sequence>MSHSSDEDDALAEALLKRKTKPQSNPNRRRSSRLNNHQSEEEFSDREVDSRHKSHPSPNHTRKSNHNHTVSRKRNRISDFGEEEQEEDEDHGDDLNVNDQDGNNNKDDHDDENNNNNNDDKPGRPHDHADIFESSHHQSLPDRHHTNFLDCDMDDNIDELLDELQETHQLDDHYSQIAIKGAKASCNCSDSTTLSGKNAGTSSSPSTPAARFSVSNFTIFSFLCVMFSYLCHMSLMLKNLVREKARALILKTDVESYTSQRDRRGDALDRSLMKLTRTVVEEQPKSFKSQYFPEGYDAPDYAGTKGYRDSLGRLLKYVRGQLLTNMLENKRSHIDGPIPSLDEVIKLASLPGAQQECHSPPTSTQNYLETTLPFQSSLTGDSFTRVQPLPKKHYTVESNRSAIGYSLKQVTSLPTKVSWHAALVIEKDEELFPPGGEYKDLNQDGVLMPTLQDVEDSLIDDPPT</sequence>
<dbReference type="Proteomes" id="UP000239156">
    <property type="component" value="Unassembled WGS sequence"/>
</dbReference>
<evidence type="ECO:0000256" key="1">
    <source>
        <dbReference type="SAM" id="MobiDB-lite"/>
    </source>
</evidence>
<proteinExistence type="predicted"/>
<evidence type="ECO:0000313" key="3">
    <source>
        <dbReference type="Proteomes" id="UP000239156"/>
    </source>
</evidence>
<feature type="compositionally biased region" description="Basic residues" evidence="1">
    <location>
        <begin position="52"/>
        <end position="75"/>
    </location>
</feature>
<comment type="caution">
    <text evidence="2">The sequence shown here is derived from an EMBL/GenBank/DDBJ whole genome shotgun (WGS) entry which is preliminary data.</text>
</comment>
<organism evidence="2 3">
    <name type="scientific">Puccinia striiformis</name>
    <dbReference type="NCBI Taxonomy" id="27350"/>
    <lineage>
        <taxon>Eukaryota</taxon>
        <taxon>Fungi</taxon>
        <taxon>Dikarya</taxon>
        <taxon>Basidiomycota</taxon>
        <taxon>Pucciniomycotina</taxon>
        <taxon>Pucciniomycetes</taxon>
        <taxon>Pucciniales</taxon>
        <taxon>Pucciniaceae</taxon>
        <taxon>Puccinia</taxon>
    </lineage>
</organism>
<accession>A0A2S4VR56</accession>
<dbReference type="VEuPathDB" id="FungiDB:PSHT_03230"/>
<dbReference type="EMBL" id="PKSL01000034">
    <property type="protein sequence ID" value="POW12026.1"/>
    <property type="molecule type" value="Genomic_DNA"/>
</dbReference>
<feature type="compositionally biased region" description="Acidic residues" evidence="1">
    <location>
        <begin position="80"/>
        <end position="92"/>
    </location>
</feature>
<feature type="region of interest" description="Disordered" evidence="1">
    <location>
        <begin position="1"/>
        <end position="143"/>
    </location>
</feature>
<protein>
    <submittedName>
        <fullName evidence="2">Uncharacterized protein</fullName>
    </submittedName>
</protein>
<dbReference type="AlphaFoldDB" id="A0A2S4VR56"/>
<evidence type="ECO:0000313" key="2">
    <source>
        <dbReference type="EMBL" id="POW12026.1"/>
    </source>
</evidence>
<feature type="compositionally biased region" description="Basic residues" evidence="1">
    <location>
        <begin position="17"/>
        <end position="32"/>
    </location>
</feature>
<keyword evidence="3" id="KW-1185">Reference proteome</keyword>
<feature type="compositionally biased region" description="Basic and acidic residues" evidence="1">
    <location>
        <begin position="118"/>
        <end position="143"/>
    </location>
</feature>
<feature type="compositionally biased region" description="Acidic residues" evidence="1">
    <location>
        <begin position="1"/>
        <end position="11"/>
    </location>
</feature>
<name>A0A2S4VR56_9BASI</name>
<reference evidence="2" key="1">
    <citation type="submission" date="2017-12" db="EMBL/GenBank/DDBJ databases">
        <title>Gene loss provides genomic basis for host adaptation in cereal stripe rust fungi.</title>
        <authorList>
            <person name="Xia C."/>
        </authorList>
    </citation>
    <scope>NUCLEOTIDE SEQUENCE [LARGE SCALE GENOMIC DNA]</scope>
    <source>
        <strain evidence="2">93-210</strain>
    </source>
</reference>
<gene>
    <name evidence="2" type="ORF">PSTT_04776</name>
</gene>
<dbReference type="VEuPathDB" id="FungiDB:PSTT_04776"/>